<evidence type="ECO:0000313" key="1">
    <source>
        <dbReference type="EMBL" id="TDQ18761.1"/>
    </source>
</evidence>
<comment type="caution">
    <text evidence="1">The sequence shown here is derived from an EMBL/GenBank/DDBJ whole genome shotgun (WGS) entry which is preliminary data.</text>
</comment>
<dbReference type="EMBL" id="SNYF01000005">
    <property type="protein sequence ID" value="TDQ18761.1"/>
    <property type="molecule type" value="Genomic_DNA"/>
</dbReference>
<protein>
    <submittedName>
        <fullName evidence="1">Uncharacterized protein</fullName>
    </submittedName>
</protein>
<keyword evidence="2" id="KW-1185">Reference proteome</keyword>
<organism evidence="1 2">
    <name type="scientific">Algoriphagus boseongensis</name>
    <dbReference type="NCBI Taxonomy" id="1442587"/>
    <lineage>
        <taxon>Bacteria</taxon>
        <taxon>Pseudomonadati</taxon>
        <taxon>Bacteroidota</taxon>
        <taxon>Cytophagia</taxon>
        <taxon>Cytophagales</taxon>
        <taxon>Cyclobacteriaceae</taxon>
        <taxon>Algoriphagus</taxon>
    </lineage>
</organism>
<dbReference type="RefSeq" id="WP_243739622.1">
    <property type="nucleotide sequence ID" value="NZ_SNYF01000005.1"/>
</dbReference>
<accession>A0A4R6T7V0</accession>
<dbReference type="AlphaFoldDB" id="A0A4R6T7V0"/>
<name>A0A4R6T7V0_9BACT</name>
<proteinExistence type="predicted"/>
<evidence type="ECO:0000313" key="2">
    <source>
        <dbReference type="Proteomes" id="UP000294535"/>
    </source>
</evidence>
<gene>
    <name evidence="1" type="ORF">DFQ04_0569</name>
</gene>
<dbReference type="Proteomes" id="UP000294535">
    <property type="component" value="Unassembled WGS sequence"/>
</dbReference>
<reference evidence="1 2" key="1">
    <citation type="submission" date="2019-03" db="EMBL/GenBank/DDBJ databases">
        <title>Genomic Encyclopedia of Type Strains, Phase III (KMG-III): the genomes of soil and plant-associated and newly described type strains.</title>
        <authorList>
            <person name="Whitman W."/>
        </authorList>
    </citation>
    <scope>NUCLEOTIDE SEQUENCE [LARGE SCALE GENOMIC DNA]</scope>
    <source>
        <strain evidence="1 2">CECT 8446</strain>
    </source>
</reference>
<sequence>MTFFSRFLLGLCFFLAATISFGQGLVNKRPTFYVITGISGANLTQFNQLLDDRGLSRLQNRYRTYGLGYQTRINDFILGFELTQHQSKANKMDEMEIKYRTSRAMFNVGYSMTEEGRFQLIHYMALGFGYMNFQMLPMDQSRNLELFLLNPKEGFILRKNDIQMGTQRFGDFLTEIGFQLSYDFDLPGRKEAIQVLAKGGYSFSPFEGSWEMNGLAFDNAQSGAFIRLGAGISLPEKNFFYKDASISINFIRGIHFTEPNKLNEILENYGYQPLEGTPSNWGLRILGDTEGLLYGVDVFNLAMKGQANNFQNHTLNSLRVYANGGLKFLQYKNFAIGAIGGLGYGNLRYTLSQNSKPNFPELFEQRYFDGYLKSSALMLKPEVLFEYGLPMTKRKLFDLVFTASAGYELGFPDYRLGEIGMTSYMNGGFLTFGVGLRP</sequence>